<keyword evidence="3" id="KW-1185">Reference proteome</keyword>
<accession>A0A5B7H143</accession>
<name>A0A5B7H143_PORTR</name>
<dbReference type="EMBL" id="VSRR010020391">
    <property type="protein sequence ID" value="MPC63077.1"/>
    <property type="molecule type" value="Genomic_DNA"/>
</dbReference>
<sequence>MHEVRKIEEYGDIENIAPYLSIKEKYVTEEETLGRETRGSYGEWKNFRKESSASSPCFAPSINPISTPTLPDGATPRRPGARPS</sequence>
<evidence type="ECO:0000313" key="2">
    <source>
        <dbReference type="EMBL" id="MPC63077.1"/>
    </source>
</evidence>
<evidence type="ECO:0000256" key="1">
    <source>
        <dbReference type="SAM" id="MobiDB-lite"/>
    </source>
</evidence>
<gene>
    <name evidence="2" type="ORF">E2C01_057170</name>
</gene>
<organism evidence="2 3">
    <name type="scientific">Portunus trituberculatus</name>
    <name type="common">Swimming crab</name>
    <name type="synonym">Neptunus trituberculatus</name>
    <dbReference type="NCBI Taxonomy" id="210409"/>
    <lineage>
        <taxon>Eukaryota</taxon>
        <taxon>Metazoa</taxon>
        <taxon>Ecdysozoa</taxon>
        <taxon>Arthropoda</taxon>
        <taxon>Crustacea</taxon>
        <taxon>Multicrustacea</taxon>
        <taxon>Malacostraca</taxon>
        <taxon>Eumalacostraca</taxon>
        <taxon>Eucarida</taxon>
        <taxon>Decapoda</taxon>
        <taxon>Pleocyemata</taxon>
        <taxon>Brachyura</taxon>
        <taxon>Eubrachyura</taxon>
        <taxon>Portunoidea</taxon>
        <taxon>Portunidae</taxon>
        <taxon>Portuninae</taxon>
        <taxon>Portunus</taxon>
    </lineage>
</organism>
<comment type="caution">
    <text evidence="2">The sequence shown here is derived from an EMBL/GenBank/DDBJ whole genome shotgun (WGS) entry which is preliminary data.</text>
</comment>
<feature type="region of interest" description="Disordered" evidence="1">
    <location>
        <begin position="51"/>
        <end position="84"/>
    </location>
</feature>
<proteinExistence type="predicted"/>
<dbReference type="Proteomes" id="UP000324222">
    <property type="component" value="Unassembled WGS sequence"/>
</dbReference>
<evidence type="ECO:0000313" key="3">
    <source>
        <dbReference type="Proteomes" id="UP000324222"/>
    </source>
</evidence>
<dbReference type="AlphaFoldDB" id="A0A5B7H143"/>
<reference evidence="2 3" key="1">
    <citation type="submission" date="2019-05" db="EMBL/GenBank/DDBJ databases">
        <title>Another draft genome of Portunus trituberculatus and its Hox gene families provides insights of decapod evolution.</title>
        <authorList>
            <person name="Jeong J.-H."/>
            <person name="Song I."/>
            <person name="Kim S."/>
            <person name="Choi T."/>
            <person name="Kim D."/>
            <person name="Ryu S."/>
            <person name="Kim W."/>
        </authorList>
    </citation>
    <scope>NUCLEOTIDE SEQUENCE [LARGE SCALE GENOMIC DNA]</scope>
    <source>
        <tissue evidence="2">Muscle</tissue>
    </source>
</reference>
<protein>
    <submittedName>
        <fullName evidence="2">Uncharacterized protein</fullName>
    </submittedName>
</protein>